<comment type="caution">
    <text evidence="1">The sequence shown here is derived from an EMBL/GenBank/DDBJ whole genome shotgun (WGS) entry which is preliminary data.</text>
</comment>
<evidence type="ECO:0000313" key="2">
    <source>
        <dbReference type="Proteomes" id="UP001066276"/>
    </source>
</evidence>
<protein>
    <submittedName>
        <fullName evidence="1">Uncharacterized protein</fullName>
    </submittedName>
</protein>
<name>A0AAV7WSA5_PLEWA</name>
<dbReference type="Proteomes" id="UP001066276">
    <property type="component" value="Chromosome 1_1"/>
</dbReference>
<organism evidence="1 2">
    <name type="scientific">Pleurodeles waltl</name>
    <name type="common">Iberian ribbed newt</name>
    <dbReference type="NCBI Taxonomy" id="8319"/>
    <lineage>
        <taxon>Eukaryota</taxon>
        <taxon>Metazoa</taxon>
        <taxon>Chordata</taxon>
        <taxon>Craniata</taxon>
        <taxon>Vertebrata</taxon>
        <taxon>Euteleostomi</taxon>
        <taxon>Amphibia</taxon>
        <taxon>Batrachia</taxon>
        <taxon>Caudata</taxon>
        <taxon>Salamandroidea</taxon>
        <taxon>Salamandridae</taxon>
        <taxon>Pleurodelinae</taxon>
        <taxon>Pleurodeles</taxon>
    </lineage>
</organism>
<proteinExistence type="predicted"/>
<keyword evidence="2" id="KW-1185">Reference proteome</keyword>
<reference evidence="1" key="1">
    <citation type="journal article" date="2022" name="bioRxiv">
        <title>Sequencing and chromosome-scale assembly of the giantPleurodeles waltlgenome.</title>
        <authorList>
            <person name="Brown T."/>
            <person name="Elewa A."/>
            <person name="Iarovenko S."/>
            <person name="Subramanian E."/>
            <person name="Araus A.J."/>
            <person name="Petzold A."/>
            <person name="Susuki M."/>
            <person name="Suzuki K.-i.T."/>
            <person name="Hayashi T."/>
            <person name="Toyoda A."/>
            <person name="Oliveira C."/>
            <person name="Osipova E."/>
            <person name="Leigh N.D."/>
            <person name="Simon A."/>
            <person name="Yun M.H."/>
        </authorList>
    </citation>
    <scope>NUCLEOTIDE SEQUENCE</scope>
    <source>
        <strain evidence="1">20211129_DDA</strain>
        <tissue evidence="1">Liver</tissue>
    </source>
</reference>
<evidence type="ECO:0000313" key="1">
    <source>
        <dbReference type="EMBL" id="KAJ1215552.1"/>
    </source>
</evidence>
<sequence>MLSTTSHIPRCVRASAAGRGGRSAHACRPQDTRVRCFCPHVYRSTEERRAGGSWHKRDLVSIYAQRALSGILSTALLLGIPRSCSQEARGDRRQRTELWERARPRQSPGHLTCSIPARALPALHSQMRNVIRLILS</sequence>
<dbReference type="AlphaFoldDB" id="A0AAV7WSA5"/>
<dbReference type="EMBL" id="JANPWB010000001">
    <property type="protein sequence ID" value="KAJ1215552.1"/>
    <property type="molecule type" value="Genomic_DNA"/>
</dbReference>
<accession>A0AAV7WSA5</accession>
<gene>
    <name evidence="1" type="ORF">NDU88_003160</name>
</gene>